<reference evidence="9" key="1">
    <citation type="submission" date="2022-09" db="EMBL/GenBank/DDBJ databases">
        <title>Haloadaptaus new haloarchaeum isolated from saline soil.</title>
        <authorList>
            <person name="Duran-Viseras A."/>
            <person name="Sanchez-Porro C."/>
            <person name="Ventosa A."/>
        </authorList>
    </citation>
    <scope>NUCLEOTIDE SEQUENCE</scope>
    <source>
        <strain evidence="9">F3-133</strain>
    </source>
</reference>
<protein>
    <recommendedName>
        <fullName evidence="8">Fluoride-specific ion channel</fullName>
    </recommendedName>
</protein>
<evidence type="ECO:0000256" key="2">
    <source>
        <dbReference type="ARBA" id="ARBA00022475"/>
    </source>
</evidence>
<feature type="transmembrane region" description="Helical" evidence="8">
    <location>
        <begin position="57"/>
        <end position="80"/>
    </location>
</feature>
<proteinExistence type="inferred from homology"/>
<sequence length="86" mass="8936">MVNVVGCFALGYVLYAVRLGTVSEKTRVFTATGFVSSFTTYSTFAVDVFVSRPGVAVVYIAASYVSGFAAVAVGSGIAIYRTEGTA</sequence>
<gene>
    <name evidence="9" type="ORF">EGH25_03215</name>
</gene>
<dbReference type="RefSeq" id="WP_266086155.1">
    <property type="nucleotide sequence ID" value="NZ_RKLV01000002.1"/>
</dbReference>
<accession>A0A9Q4GIJ7</accession>
<comment type="function">
    <text evidence="8">Important for reducing fluoride concentration in the cell, thus reducing its toxicity.</text>
</comment>
<keyword evidence="3 8" id="KW-0812">Transmembrane</keyword>
<feature type="transmembrane region" description="Helical" evidence="8">
    <location>
        <begin position="28"/>
        <end position="50"/>
    </location>
</feature>
<keyword evidence="5 8" id="KW-0472">Membrane</keyword>
<evidence type="ECO:0000256" key="5">
    <source>
        <dbReference type="ARBA" id="ARBA00023136"/>
    </source>
</evidence>
<comment type="subcellular location">
    <subcellularLocation>
        <location evidence="1">Cell membrane</location>
        <topology evidence="1">Multi-pass membrane protein</topology>
    </subcellularLocation>
</comment>
<evidence type="ECO:0000313" key="10">
    <source>
        <dbReference type="Proteomes" id="UP001149411"/>
    </source>
</evidence>
<dbReference type="EMBL" id="RKLV01000002">
    <property type="protein sequence ID" value="MCX2818361.1"/>
    <property type="molecule type" value="Genomic_DNA"/>
</dbReference>
<name>A0A9Q4GIJ7_9EURY</name>
<comment type="similarity">
    <text evidence="6 8">Belongs to the fluoride channel Fluc/FEX (TC 1.A.43) family.</text>
</comment>
<dbReference type="Proteomes" id="UP001149411">
    <property type="component" value="Unassembled WGS sequence"/>
</dbReference>
<evidence type="ECO:0000313" key="9">
    <source>
        <dbReference type="EMBL" id="MCX2818361.1"/>
    </source>
</evidence>
<keyword evidence="2" id="KW-1003">Cell membrane</keyword>
<comment type="caution">
    <text evidence="9">The sequence shown here is derived from an EMBL/GenBank/DDBJ whole genome shotgun (WGS) entry which is preliminary data.</text>
</comment>
<dbReference type="AlphaFoldDB" id="A0A9Q4GIJ7"/>
<dbReference type="Pfam" id="PF02537">
    <property type="entry name" value="CRCB"/>
    <property type="match status" value="1"/>
</dbReference>
<comment type="catalytic activity">
    <reaction evidence="7">
        <text>fluoride(in) = fluoride(out)</text>
        <dbReference type="Rhea" id="RHEA:76159"/>
        <dbReference type="ChEBI" id="CHEBI:17051"/>
    </reaction>
    <physiologicalReaction direction="left-to-right" evidence="7">
        <dbReference type="Rhea" id="RHEA:76160"/>
    </physiologicalReaction>
</comment>
<evidence type="ECO:0000256" key="6">
    <source>
        <dbReference type="ARBA" id="ARBA00035120"/>
    </source>
</evidence>
<organism evidence="9 10">
    <name type="scientific">Halorutilus salinus</name>
    <dbReference type="NCBI Taxonomy" id="2487751"/>
    <lineage>
        <taxon>Archaea</taxon>
        <taxon>Methanobacteriati</taxon>
        <taxon>Methanobacteriota</taxon>
        <taxon>Stenosarchaea group</taxon>
        <taxon>Halobacteria</taxon>
        <taxon>Halorutilales</taxon>
        <taxon>Halorutilaceae</taxon>
        <taxon>Halorutilus</taxon>
    </lineage>
</organism>
<evidence type="ECO:0000256" key="4">
    <source>
        <dbReference type="ARBA" id="ARBA00022989"/>
    </source>
</evidence>
<evidence type="ECO:0000256" key="8">
    <source>
        <dbReference type="RuleBase" id="RU004340"/>
    </source>
</evidence>
<comment type="caution">
    <text evidence="8">Lacks conserved residue(s) required for the propagation of feature annotation.</text>
</comment>
<keyword evidence="4 8" id="KW-1133">Transmembrane helix</keyword>
<keyword evidence="10" id="KW-1185">Reference proteome</keyword>
<evidence type="ECO:0000256" key="3">
    <source>
        <dbReference type="ARBA" id="ARBA00022692"/>
    </source>
</evidence>
<evidence type="ECO:0000256" key="1">
    <source>
        <dbReference type="ARBA" id="ARBA00004651"/>
    </source>
</evidence>
<evidence type="ECO:0000256" key="7">
    <source>
        <dbReference type="ARBA" id="ARBA00035585"/>
    </source>
</evidence>
<dbReference type="GO" id="GO:0005886">
    <property type="term" value="C:plasma membrane"/>
    <property type="evidence" value="ECO:0007669"/>
    <property type="project" value="UniProtKB-SubCell"/>
</dbReference>
<dbReference type="InterPro" id="IPR003691">
    <property type="entry name" value="FluC"/>
</dbReference>